<evidence type="ECO:0000256" key="4">
    <source>
        <dbReference type="ARBA" id="ARBA00017394"/>
    </source>
</evidence>
<feature type="binding site" evidence="16">
    <location>
        <begin position="10"/>
        <end position="15"/>
    </location>
    <ligand>
        <name>CDP</name>
        <dbReference type="ChEBI" id="CHEBI:58069"/>
    </ligand>
</feature>
<comment type="function">
    <text evidence="16">Catalyzes the CTP-dependent phosphorylation of riboflavin (vitamin B2) to form flavin mononucleotide (FMN).</text>
</comment>
<proteinExistence type="inferred from homology"/>
<dbReference type="Proteomes" id="UP000002315">
    <property type="component" value="Chromosome"/>
</dbReference>
<feature type="binding site" evidence="16">
    <location>
        <position position="97"/>
    </location>
    <ligand>
        <name>FMN</name>
        <dbReference type="ChEBI" id="CHEBI:58210"/>
    </ligand>
</feature>
<dbReference type="GO" id="GO:0009231">
    <property type="term" value="P:riboflavin biosynthetic process"/>
    <property type="evidence" value="ECO:0007669"/>
    <property type="project" value="InterPro"/>
</dbReference>
<dbReference type="SUPFAM" id="SSF82114">
    <property type="entry name" value="Riboflavin kinase-like"/>
    <property type="match status" value="1"/>
</dbReference>
<dbReference type="EC" id="2.7.1.161" evidence="3 16"/>
<keyword evidence="7 16" id="KW-0808">Transferase</keyword>
<dbReference type="GO" id="GO:0000166">
    <property type="term" value="F:nucleotide binding"/>
    <property type="evidence" value="ECO:0007669"/>
    <property type="project" value="UniProtKB-UniRule"/>
</dbReference>
<dbReference type="GO" id="GO:0009398">
    <property type="term" value="P:FMN biosynthetic process"/>
    <property type="evidence" value="ECO:0007669"/>
    <property type="project" value="UniProtKB-UniRule"/>
</dbReference>
<dbReference type="HOGENOM" id="CLU_140165_0_0_2"/>
<evidence type="ECO:0000256" key="12">
    <source>
        <dbReference type="ARBA" id="ARBA00029789"/>
    </source>
</evidence>
<dbReference type="KEGG" id="mfv:Mfer_0343"/>
<dbReference type="InterPro" id="IPR023465">
    <property type="entry name" value="Riboflavin_kinase_dom_sf"/>
</dbReference>
<evidence type="ECO:0000256" key="9">
    <source>
        <dbReference type="ARBA" id="ARBA00022741"/>
    </source>
</evidence>
<reference evidence="18 19" key="1">
    <citation type="journal article" date="2010" name="Stand. Genomic Sci.">
        <title>Complete genome sequence of Methanothermus fervidus type strain (V24S).</title>
        <authorList>
            <person name="Anderson I."/>
            <person name="Djao O.D."/>
            <person name="Misra M."/>
            <person name="Chertkov O."/>
            <person name="Nolan M."/>
            <person name="Lucas S."/>
            <person name="Lapidus A."/>
            <person name="Del Rio T.G."/>
            <person name="Tice H."/>
            <person name="Cheng J.F."/>
            <person name="Tapia R."/>
            <person name="Han C."/>
            <person name="Goodwin L."/>
            <person name="Pitluck S."/>
            <person name="Liolios K."/>
            <person name="Ivanova N."/>
            <person name="Mavromatis K."/>
            <person name="Mikhailova N."/>
            <person name="Pati A."/>
            <person name="Brambilla E."/>
            <person name="Chen A."/>
            <person name="Palaniappan K."/>
            <person name="Land M."/>
            <person name="Hauser L."/>
            <person name="Chang Y.J."/>
            <person name="Jeffries C.D."/>
            <person name="Sikorski J."/>
            <person name="Spring S."/>
            <person name="Rohde M."/>
            <person name="Eichinger K."/>
            <person name="Huber H."/>
            <person name="Wirth R."/>
            <person name="Goker M."/>
            <person name="Detter J.C."/>
            <person name="Woyke T."/>
            <person name="Bristow J."/>
            <person name="Eisen J.A."/>
            <person name="Markowitz V."/>
            <person name="Hugenholtz P."/>
            <person name="Klenk H.P."/>
            <person name="Kyrpides N.C."/>
        </authorList>
    </citation>
    <scope>NUCLEOTIDE SEQUENCE [LARGE SCALE GENOMIC DNA]</scope>
    <source>
        <strain evidence="19">ATCC 43054 / DSM 2088 / JCM 10308 / V24 S</strain>
    </source>
</reference>
<name>E3GXW4_METFV</name>
<evidence type="ECO:0000256" key="14">
    <source>
        <dbReference type="ARBA" id="ARBA00033116"/>
    </source>
</evidence>
<dbReference type="EMBL" id="CP002278">
    <property type="protein sequence ID" value="ADP77146.1"/>
    <property type="molecule type" value="Genomic_DNA"/>
</dbReference>
<evidence type="ECO:0000256" key="2">
    <source>
        <dbReference type="ARBA" id="ARBA00006428"/>
    </source>
</evidence>
<comment type="caution">
    <text evidence="16">Lacks conserved residue(s) required for the propagation of feature annotation.</text>
</comment>
<evidence type="ECO:0000256" key="1">
    <source>
        <dbReference type="ARBA" id="ARBA00005219"/>
    </source>
</evidence>
<feature type="binding site" evidence="16">
    <location>
        <begin position="102"/>
        <end position="105"/>
    </location>
    <ligand>
        <name>CDP</name>
        <dbReference type="ChEBI" id="CHEBI:58069"/>
    </ligand>
</feature>
<dbReference type="UniPathway" id="UPA00276">
    <property type="reaction ID" value="UER00929"/>
</dbReference>
<dbReference type="STRING" id="523846.Mfer_0343"/>
<dbReference type="GO" id="GO:0000287">
    <property type="term" value="F:magnesium ion binding"/>
    <property type="evidence" value="ECO:0007669"/>
    <property type="project" value="UniProtKB-UniRule"/>
</dbReference>
<evidence type="ECO:0000256" key="8">
    <source>
        <dbReference type="ARBA" id="ARBA00022723"/>
    </source>
</evidence>
<dbReference type="PANTHER" id="PTHR40706">
    <property type="entry name" value="RIBOFLAVIN KINASE"/>
    <property type="match status" value="1"/>
</dbReference>
<feature type="binding site" evidence="16">
    <location>
        <position position="41"/>
    </location>
    <ligand>
        <name>Mg(2+)</name>
        <dbReference type="ChEBI" id="CHEBI:18420"/>
    </ligand>
</feature>
<dbReference type="GO" id="GO:0008531">
    <property type="term" value="F:riboflavin kinase activity"/>
    <property type="evidence" value="ECO:0007669"/>
    <property type="project" value="InterPro"/>
</dbReference>
<evidence type="ECO:0000256" key="13">
    <source>
        <dbReference type="ARBA" id="ARBA00030544"/>
    </source>
</evidence>
<dbReference type="Pfam" id="PF01982">
    <property type="entry name" value="CTP-dep_RFKase"/>
    <property type="match status" value="1"/>
</dbReference>
<feature type="binding site" evidence="16">
    <location>
        <position position="39"/>
    </location>
    <ligand>
        <name>Mg(2+)</name>
        <dbReference type="ChEBI" id="CHEBI:18420"/>
    </ligand>
</feature>
<evidence type="ECO:0000256" key="7">
    <source>
        <dbReference type="ARBA" id="ARBA00022679"/>
    </source>
</evidence>
<evidence type="ECO:0000256" key="16">
    <source>
        <dbReference type="HAMAP-Rule" id="MF_01285"/>
    </source>
</evidence>
<comment type="catalytic activity">
    <reaction evidence="15 16">
        <text>riboflavin + CTP = CDP + FMN + H(+)</text>
        <dbReference type="Rhea" id="RHEA:25021"/>
        <dbReference type="ChEBI" id="CHEBI:15378"/>
        <dbReference type="ChEBI" id="CHEBI:37563"/>
        <dbReference type="ChEBI" id="CHEBI:57986"/>
        <dbReference type="ChEBI" id="CHEBI:58069"/>
        <dbReference type="ChEBI" id="CHEBI:58210"/>
        <dbReference type="EC" id="2.7.1.161"/>
    </reaction>
</comment>
<evidence type="ECO:0000256" key="10">
    <source>
        <dbReference type="ARBA" id="ARBA00022777"/>
    </source>
</evidence>
<feature type="domain" description="Riboflavin kinase" evidence="17">
    <location>
        <begin position="7"/>
        <end position="120"/>
    </location>
</feature>
<sequence>MKIKGKVVSGCGEGSYYMSQKIYLSQFKKKLGFTPFKGTLNIKVDNSVAVEDIKKKCKKIKGEGKFGDVLYIEAKLNDIDGAIIFPLKTKHDNSIIEYIAPVKVREKLGLKDGDKVCIKVL</sequence>
<dbReference type="OrthoDB" id="30955at2157"/>
<dbReference type="AlphaFoldDB" id="E3GXW4"/>
<evidence type="ECO:0000256" key="5">
    <source>
        <dbReference type="ARBA" id="ARBA00022630"/>
    </source>
</evidence>
<comment type="similarity">
    <text evidence="2 16">Belongs to the archaeal riboflavin kinase family.</text>
</comment>
<evidence type="ECO:0000256" key="15">
    <source>
        <dbReference type="ARBA" id="ARBA00047857"/>
    </source>
</evidence>
<keyword evidence="8 16" id="KW-0479">Metal-binding</keyword>
<dbReference type="HAMAP" id="MF_01285">
    <property type="entry name" value="Riboflavin_kinase"/>
    <property type="match status" value="1"/>
</dbReference>
<evidence type="ECO:0000313" key="18">
    <source>
        <dbReference type="EMBL" id="ADP77146.1"/>
    </source>
</evidence>
<keyword evidence="5 16" id="KW-0285">Flavoprotein</keyword>
<comment type="pathway">
    <text evidence="1 16">Cofactor biosynthesis; FMN biosynthesis; FMN from riboflavin (CTP route): step 1/1.</text>
</comment>
<dbReference type="InterPro" id="IPR023470">
    <property type="entry name" value="Riboflavin_kinase_archaeal"/>
</dbReference>
<keyword evidence="9 16" id="KW-0547">Nucleotide-binding</keyword>
<evidence type="ECO:0000313" key="19">
    <source>
        <dbReference type="Proteomes" id="UP000002315"/>
    </source>
</evidence>
<dbReference type="InterPro" id="IPR039063">
    <property type="entry name" value="RibK_CTP-dep"/>
</dbReference>
<evidence type="ECO:0000256" key="6">
    <source>
        <dbReference type="ARBA" id="ARBA00022643"/>
    </source>
</evidence>
<keyword evidence="11 16" id="KW-0460">Magnesium</keyword>
<evidence type="ECO:0000256" key="3">
    <source>
        <dbReference type="ARBA" id="ARBA00011987"/>
    </source>
</evidence>
<dbReference type="InterPro" id="IPR023602">
    <property type="entry name" value="Riboflavin_kinase_CTP-dep"/>
</dbReference>
<evidence type="ECO:0000259" key="17">
    <source>
        <dbReference type="Pfam" id="PF01982"/>
    </source>
</evidence>
<comment type="cofactor">
    <cofactor evidence="16">
        <name>Mg(2+)</name>
        <dbReference type="ChEBI" id="CHEBI:18420"/>
    </cofactor>
    <text evidence="16">Binds 1 Mg(2+) ion per subunit.</text>
</comment>
<protein>
    <recommendedName>
        <fullName evidence="4 16">Riboflavin kinase</fullName>
        <shortName evidence="16">RFK</shortName>
        <ecNumber evidence="3 16">2.7.1.161</ecNumber>
    </recommendedName>
    <alternativeName>
        <fullName evidence="13 16">CTP-dependent riboflavin kinase</fullName>
    </alternativeName>
    <alternativeName>
        <fullName evidence="14 16">CTP:riboflavin 5'-phosphotransferase</fullName>
    </alternativeName>
    <alternativeName>
        <fullName evidence="12 16">Flavokinase</fullName>
    </alternativeName>
</protein>
<gene>
    <name evidence="16" type="primary">ribK</name>
    <name evidence="18" type="ordered locus">Mfer_0343</name>
</gene>
<keyword evidence="19" id="KW-1185">Reference proteome</keyword>
<evidence type="ECO:0000256" key="11">
    <source>
        <dbReference type="ARBA" id="ARBA00022842"/>
    </source>
</evidence>
<accession>E3GXW4</accession>
<dbReference type="PANTHER" id="PTHR40706:SF1">
    <property type="entry name" value="RIBOFLAVIN KINASE"/>
    <property type="match status" value="1"/>
</dbReference>
<organism evidence="18 19">
    <name type="scientific">Methanothermus fervidus (strain ATCC 43054 / DSM 2088 / JCM 10308 / V24 S)</name>
    <dbReference type="NCBI Taxonomy" id="523846"/>
    <lineage>
        <taxon>Archaea</taxon>
        <taxon>Methanobacteriati</taxon>
        <taxon>Methanobacteriota</taxon>
        <taxon>Methanomada group</taxon>
        <taxon>Methanobacteria</taxon>
        <taxon>Methanobacteriales</taxon>
        <taxon>Methanothermaceae</taxon>
        <taxon>Methanothermus</taxon>
    </lineage>
</organism>
<feature type="binding site" evidence="16">
    <location>
        <position position="89"/>
    </location>
    <ligand>
        <name>FMN</name>
        <dbReference type="ChEBI" id="CHEBI:58210"/>
    </ligand>
</feature>
<dbReference type="Gene3D" id="2.40.30.30">
    <property type="entry name" value="Riboflavin kinase-like"/>
    <property type="match status" value="1"/>
</dbReference>
<keyword evidence="10 16" id="KW-0418">Kinase</keyword>
<keyword evidence="6 16" id="KW-0288">FMN</keyword>